<evidence type="ECO:0000313" key="8">
    <source>
        <dbReference type="Proteomes" id="UP001152888"/>
    </source>
</evidence>
<evidence type="ECO:0000256" key="3">
    <source>
        <dbReference type="PROSITE-ProRule" id="PRU00047"/>
    </source>
</evidence>
<name>A0A9P0PY50_ACAOB</name>
<dbReference type="Gene3D" id="1.10.10.60">
    <property type="entry name" value="Homeodomain-like"/>
    <property type="match status" value="1"/>
</dbReference>
<feature type="domain" description="HTH CENPB-type" evidence="6">
    <location>
        <begin position="236"/>
        <end position="313"/>
    </location>
</feature>
<dbReference type="Pfam" id="PF07530">
    <property type="entry name" value="PRE_C2HC"/>
    <property type="match status" value="1"/>
</dbReference>
<keyword evidence="2" id="KW-0238">DNA-binding</keyword>
<feature type="compositionally biased region" description="Low complexity" evidence="4">
    <location>
        <begin position="714"/>
        <end position="728"/>
    </location>
</feature>
<dbReference type="InterPro" id="IPR009057">
    <property type="entry name" value="Homeodomain-like_sf"/>
</dbReference>
<feature type="compositionally biased region" description="Basic and acidic residues" evidence="4">
    <location>
        <begin position="656"/>
        <end position="666"/>
    </location>
</feature>
<dbReference type="InterPro" id="IPR001878">
    <property type="entry name" value="Znf_CCHC"/>
</dbReference>
<dbReference type="InterPro" id="IPR036875">
    <property type="entry name" value="Znf_CCHC_sf"/>
</dbReference>
<dbReference type="SUPFAM" id="SSF46689">
    <property type="entry name" value="Homeodomain-like"/>
    <property type="match status" value="1"/>
</dbReference>
<protein>
    <recommendedName>
        <fullName evidence="9">Transposase</fullName>
    </recommendedName>
</protein>
<dbReference type="OrthoDB" id="6779830at2759"/>
<organism evidence="7 8">
    <name type="scientific">Acanthoscelides obtectus</name>
    <name type="common">Bean weevil</name>
    <name type="synonym">Bruchus obtectus</name>
    <dbReference type="NCBI Taxonomy" id="200917"/>
    <lineage>
        <taxon>Eukaryota</taxon>
        <taxon>Metazoa</taxon>
        <taxon>Ecdysozoa</taxon>
        <taxon>Arthropoda</taxon>
        <taxon>Hexapoda</taxon>
        <taxon>Insecta</taxon>
        <taxon>Pterygota</taxon>
        <taxon>Neoptera</taxon>
        <taxon>Endopterygota</taxon>
        <taxon>Coleoptera</taxon>
        <taxon>Polyphaga</taxon>
        <taxon>Cucujiformia</taxon>
        <taxon>Chrysomeloidea</taxon>
        <taxon>Chrysomelidae</taxon>
        <taxon>Bruchinae</taxon>
        <taxon>Bruchini</taxon>
        <taxon>Acanthoscelides</taxon>
    </lineage>
</organism>
<feature type="region of interest" description="Disordered" evidence="4">
    <location>
        <begin position="606"/>
        <end position="627"/>
    </location>
</feature>
<dbReference type="PANTHER" id="PTHR19303:SF74">
    <property type="entry name" value="POGO TRANSPOSABLE ELEMENT WITH KRAB DOMAIN"/>
    <property type="match status" value="1"/>
</dbReference>
<comment type="subcellular location">
    <subcellularLocation>
        <location evidence="1">Nucleus</location>
    </subcellularLocation>
</comment>
<dbReference type="InterPro" id="IPR004875">
    <property type="entry name" value="DDE_SF_endonuclease_dom"/>
</dbReference>
<accession>A0A9P0PY50</accession>
<feature type="region of interest" description="Disordered" evidence="4">
    <location>
        <begin position="643"/>
        <end position="731"/>
    </location>
</feature>
<dbReference type="Pfam" id="PF03184">
    <property type="entry name" value="DDE_1"/>
    <property type="match status" value="1"/>
</dbReference>
<dbReference type="AlphaFoldDB" id="A0A9P0PY50"/>
<proteinExistence type="predicted"/>
<dbReference type="GO" id="GO:0003677">
    <property type="term" value="F:DNA binding"/>
    <property type="evidence" value="ECO:0007669"/>
    <property type="project" value="UniProtKB-KW"/>
</dbReference>
<dbReference type="InterPro" id="IPR006579">
    <property type="entry name" value="Pre_C2HC_dom"/>
</dbReference>
<evidence type="ECO:0000256" key="2">
    <source>
        <dbReference type="ARBA" id="ARBA00023125"/>
    </source>
</evidence>
<dbReference type="Pfam" id="PF03221">
    <property type="entry name" value="HTH_Tnp_Tc5"/>
    <property type="match status" value="1"/>
</dbReference>
<dbReference type="InterPro" id="IPR006600">
    <property type="entry name" value="HTH_CenpB_DNA-bd_dom"/>
</dbReference>
<keyword evidence="3" id="KW-0862">Zinc</keyword>
<evidence type="ECO:0000256" key="1">
    <source>
        <dbReference type="ARBA" id="ARBA00004123"/>
    </source>
</evidence>
<dbReference type="Proteomes" id="UP001152888">
    <property type="component" value="Unassembled WGS sequence"/>
</dbReference>
<evidence type="ECO:0000256" key="4">
    <source>
        <dbReference type="SAM" id="MobiDB-lite"/>
    </source>
</evidence>
<evidence type="ECO:0008006" key="9">
    <source>
        <dbReference type="Google" id="ProtNLM"/>
    </source>
</evidence>
<dbReference type="PROSITE" id="PS51253">
    <property type="entry name" value="HTH_CENPB"/>
    <property type="match status" value="1"/>
</dbReference>
<dbReference type="EMBL" id="CAKOFQ010007322">
    <property type="protein sequence ID" value="CAH1998294.1"/>
    <property type="molecule type" value="Genomic_DNA"/>
</dbReference>
<dbReference type="PROSITE" id="PS50158">
    <property type="entry name" value="ZF_CCHC"/>
    <property type="match status" value="1"/>
</dbReference>
<reference evidence="7" key="1">
    <citation type="submission" date="2022-03" db="EMBL/GenBank/DDBJ databases">
        <authorList>
            <person name="Sayadi A."/>
        </authorList>
    </citation>
    <scope>NUCLEOTIDE SEQUENCE</scope>
</reference>
<sequence length="825" mass="93223">MAGTGVPPINIEGTADWSSLSRMMNSKGIQFSKARTAGTSVKVFTNTPADYRQLVALLDSIKRPFFTYQLKEDRMDQRVIRGLPREMSVNDIKEDLVSQGIADAEVQQMTSRTTKKPLPLFLVKTKMPEKLAEIQRLAMLTVSFERKKKSSEPSQCYRCQRYGHTQRNCRLAERVKKMPRNYTKKNVRAMWSAEDLINAISDVRCGRGSIRQISRTYAVPVRTLMRRIQSGNANKVKLGRKSYLSPEHERSLVDYIKKMEKMGFALTPVDVKKIAYSFTICNNIENNFNPEKKEAGHYWFCSFMKRHPNLSIRKAQGMSTARAQGINKEECDHYFDLLGNLLTENNLISAPRKIFNVDETGVQLNNNPGKVIATRGSKMVNCVTSAEKGETVSVIACVNAEGHFLPPYCIMKGKNKKKEFEDGLPPGGTVVMSEKSAYVTTDIFKAWLLHHFIPRKEQGKVLLVLDGHSSHCSDVEILVLATANDIILLCLPSHTTHWLQPLDRSFFKPLKVYWNEACKKWVQNNPGRKLSRLQFPSLLNTAWCKAASVQNAVSGFRTCGIFPFDKSKIPEYAFICKNTANAALRNENSPDENIGEATAHVIIDANNQNNGRSPKTADPDQNPFEAISAVPCIPGTSGCQKRKQHAEVLTSPEVVAAKREKKEAKEKKRSAKLMKSQQRMKKTDEKHSSNTKEKAGSNKKLAKEKSRRRARFDSSSSESETEVVTQESGESEIEVDRSEICAECGGYYFYKKGPKCDWIQCTSYLLQPRACRRNYILRSCATCQHRLTEQYPLAMVVRDQLIEQRGMSVVKGCCEVQQRKGSKSR</sequence>
<comment type="caution">
    <text evidence="7">The sequence shown here is derived from an EMBL/GenBank/DDBJ whole genome shotgun (WGS) entry which is preliminary data.</text>
</comment>
<evidence type="ECO:0000259" key="6">
    <source>
        <dbReference type="PROSITE" id="PS51253"/>
    </source>
</evidence>
<dbReference type="PANTHER" id="PTHR19303">
    <property type="entry name" value="TRANSPOSON"/>
    <property type="match status" value="1"/>
</dbReference>
<gene>
    <name evidence="7" type="ORF">ACAOBT_LOCUS24286</name>
</gene>
<keyword evidence="3" id="KW-0479">Metal-binding</keyword>
<feature type="compositionally biased region" description="Basic and acidic residues" evidence="4">
    <location>
        <begin position="681"/>
        <end position="704"/>
    </location>
</feature>
<dbReference type="GO" id="GO:0005634">
    <property type="term" value="C:nucleus"/>
    <property type="evidence" value="ECO:0007669"/>
    <property type="project" value="UniProtKB-SubCell"/>
</dbReference>
<evidence type="ECO:0000313" key="7">
    <source>
        <dbReference type="EMBL" id="CAH1998294.1"/>
    </source>
</evidence>
<dbReference type="InterPro" id="IPR050863">
    <property type="entry name" value="CenT-Element_Derived"/>
</dbReference>
<evidence type="ECO:0000259" key="5">
    <source>
        <dbReference type="PROSITE" id="PS50158"/>
    </source>
</evidence>
<keyword evidence="3" id="KW-0863">Zinc-finger</keyword>
<keyword evidence="8" id="KW-1185">Reference proteome</keyword>
<dbReference type="GO" id="GO:0008270">
    <property type="term" value="F:zinc ion binding"/>
    <property type="evidence" value="ECO:0007669"/>
    <property type="project" value="UniProtKB-KW"/>
</dbReference>
<dbReference type="SUPFAM" id="SSF57756">
    <property type="entry name" value="Retrovirus zinc finger-like domains"/>
    <property type="match status" value="1"/>
</dbReference>
<feature type="domain" description="CCHC-type" evidence="5">
    <location>
        <begin position="156"/>
        <end position="170"/>
    </location>
</feature>